<dbReference type="EMBL" id="VSWD01000001">
    <property type="protein sequence ID" value="KAK3108606.1"/>
    <property type="molecule type" value="Genomic_DNA"/>
</dbReference>
<dbReference type="Gene3D" id="2.20.100.10">
    <property type="entry name" value="Thrombospondin type-1 (TSP1) repeat"/>
    <property type="match status" value="6"/>
</dbReference>
<evidence type="ECO:0000256" key="4">
    <source>
        <dbReference type="ARBA" id="ARBA00022737"/>
    </source>
</evidence>
<keyword evidence="4" id="KW-0677">Repeat</keyword>
<dbReference type="PANTHER" id="PTHR13723">
    <property type="entry name" value="ADAMTS A DISINTEGRIN AND METALLOPROTEASE WITH THROMBOSPONDIN MOTIFS PROTEASE"/>
    <property type="match status" value="1"/>
</dbReference>
<evidence type="ECO:0000313" key="9">
    <source>
        <dbReference type="EMBL" id="KAK3108606.1"/>
    </source>
</evidence>
<keyword evidence="5" id="KW-1015">Disulfide bond</keyword>
<reference evidence="9" key="1">
    <citation type="submission" date="2019-08" db="EMBL/GenBank/DDBJ databases">
        <title>The improved chromosome-level genome for the pearl oyster Pinctada fucata martensii using PacBio sequencing and Hi-C.</title>
        <authorList>
            <person name="Zheng Z."/>
        </authorList>
    </citation>
    <scope>NUCLEOTIDE SEQUENCE</scope>
    <source>
        <strain evidence="9">ZZ-2019</strain>
        <tissue evidence="9">Adductor muscle</tissue>
    </source>
</reference>
<dbReference type="FunFam" id="2.60.120.830:FF:000001">
    <property type="entry name" value="A disintegrin and metalloproteinase with thrombospondin motifs 1"/>
    <property type="match status" value="1"/>
</dbReference>
<dbReference type="InterPro" id="IPR045371">
    <property type="entry name" value="ADAMTS_CR_3"/>
</dbReference>
<dbReference type="GO" id="GO:0030198">
    <property type="term" value="P:extracellular matrix organization"/>
    <property type="evidence" value="ECO:0007669"/>
    <property type="project" value="InterPro"/>
</dbReference>
<dbReference type="Proteomes" id="UP001186944">
    <property type="component" value="Unassembled WGS sequence"/>
</dbReference>
<dbReference type="GO" id="GO:0006508">
    <property type="term" value="P:proteolysis"/>
    <property type="evidence" value="ECO:0007669"/>
    <property type="project" value="TreeGrafter"/>
</dbReference>
<dbReference type="Pfam" id="PF19030">
    <property type="entry name" value="TSP1_ADAMTS"/>
    <property type="match status" value="6"/>
</dbReference>
<dbReference type="InterPro" id="IPR000884">
    <property type="entry name" value="TSP1_rpt"/>
</dbReference>
<evidence type="ECO:0000259" key="8">
    <source>
        <dbReference type="Pfam" id="PF19236"/>
    </source>
</evidence>
<dbReference type="InterPro" id="IPR010294">
    <property type="entry name" value="ADAMTS_spacer1"/>
</dbReference>
<feature type="compositionally biased region" description="Basic and acidic residues" evidence="6">
    <location>
        <begin position="306"/>
        <end position="316"/>
    </location>
</feature>
<dbReference type="InterPro" id="IPR013273">
    <property type="entry name" value="ADAMTS/ADAMTS-like"/>
</dbReference>
<dbReference type="GO" id="GO:0031012">
    <property type="term" value="C:extracellular matrix"/>
    <property type="evidence" value="ECO:0007669"/>
    <property type="project" value="TreeGrafter"/>
</dbReference>
<dbReference type="FunFam" id="2.20.100.10:FF:000005">
    <property type="entry name" value="ADAM metallopeptidase with thrombospondin type 1 motif 9"/>
    <property type="match status" value="1"/>
</dbReference>
<keyword evidence="2" id="KW-0964">Secreted</keyword>
<dbReference type="PANTHER" id="PTHR13723:SF281">
    <property type="entry name" value="PAPILIN"/>
    <property type="match status" value="1"/>
</dbReference>
<keyword evidence="10" id="KW-1185">Reference proteome</keyword>
<comment type="caution">
    <text evidence="9">The sequence shown here is derived from an EMBL/GenBank/DDBJ whole genome shotgun (WGS) entry which is preliminary data.</text>
</comment>
<evidence type="ECO:0000256" key="2">
    <source>
        <dbReference type="ARBA" id="ARBA00022525"/>
    </source>
</evidence>
<proteinExistence type="predicted"/>
<dbReference type="Pfam" id="PF19236">
    <property type="entry name" value="ADAMTS_CR_3"/>
    <property type="match status" value="1"/>
</dbReference>
<feature type="compositionally biased region" description="Polar residues" evidence="6">
    <location>
        <begin position="331"/>
        <end position="341"/>
    </location>
</feature>
<organism evidence="9 10">
    <name type="scientific">Pinctada imbricata</name>
    <name type="common">Atlantic pearl-oyster</name>
    <name type="synonym">Pinctada martensii</name>
    <dbReference type="NCBI Taxonomy" id="66713"/>
    <lineage>
        <taxon>Eukaryota</taxon>
        <taxon>Metazoa</taxon>
        <taxon>Spiralia</taxon>
        <taxon>Lophotrochozoa</taxon>
        <taxon>Mollusca</taxon>
        <taxon>Bivalvia</taxon>
        <taxon>Autobranchia</taxon>
        <taxon>Pteriomorphia</taxon>
        <taxon>Pterioida</taxon>
        <taxon>Pterioidea</taxon>
        <taxon>Pteriidae</taxon>
        <taxon>Pinctada</taxon>
    </lineage>
</organism>
<dbReference type="GO" id="GO:0005576">
    <property type="term" value="C:extracellular region"/>
    <property type="evidence" value="ECO:0007669"/>
    <property type="project" value="UniProtKB-SubCell"/>
</dbReference>
<dbReference type="GO" id="GO:0004222">
    <property type="term" value="F:metalloendopeptidase activity"/>
    <property type="evidence" value="ECO:0007669"/>
    <property type="project" value="TreeGrafter"/>
</dbReference>
<dbReference type="SMART" id="SM00209">
    <property type="entry name" value="TSP1"/>
    <property type="match status" value="6"/>
</dbReference>
<feature type="domain" description="ADAMTS/ADAMTS-like Spacer 1" evidence="7">
    <location>
        <begin position="144"/>
        <end position="256"/>
    </location>
</feature>
<evidence type="ECO:0000256" key="1">
    <source>
        <dbReference type="ARBA" id="ARBA00004613"/>
    </source>
</evidence>
<dbReference type="PROSITE" id="PS50092">
    <property type="entry name" value="TSP1"/>
    <property type="match status" value="6"/>
</dbReference>
<feature type="compositionally biased region" description="Polar residues" evidence="6">
    <location>
        <begin position="296"/>
        <end position="305"/>
    </location>
</feature>
<evidence type="ECO:0000313" key="10">
    <source>
        <dbReference type="Proteomes" id="UP001186944"/>
    </source>
</evidence>
<feature type="region of interest" description="Disordered" evidence="6">
    <location>
        <begin position="272"/>
        <end position="343"/>
    </location>
</feature>
<feature type="domain" description="ADAMTS/ADAMTS-like cysteine-rich" evidence="8">
    <location>
        <begin position="71"/>
        <end position="141"/>
    </location>
</feature>
<dbReference type="Pfam" id="PF05986">
    <property type="entry name" value="ADAMTS_spacer1"/>
    <property type="match status" value="1"/>
</dbReference>
<dbReference type="AlphaFoldDB" id="A0AA88YV20"/>
<accession>A0AA88YV20</accession>
<evidence type="ECO:0000259" key="7">
    <source>
        <dbReference type="Pfam" id="PF05986"/>
    </source>
</evidence>
<dbReference type="Gene3D" id="2.60.120.830">
    <property type="match status" value="1"/>
</dbReference>
<evidence type="ECO:0000256" key="5">
    <source>
        <dbReference type="ARBA" id="ARBA00023157"/>
    </source>
</evidence>
<keyword evidence="3" id="KW-0732">Signal</keyword>
<gene>
    <name evidence="9" type="ORF">FSP39_011779</name>
</gene>
<protein>
    <submittedName>
        <fullName evidence="9">Uncharacterized protein</fullName>
    </submittedName>
</protein>
<name>A0AA88YV20_PINIB</name>
<dbReference type="PRINTS" id="PR01857">
    <property type="entry name" value="ADAMTSFAMILY"/>
</dbReference>
<evidence type="ECO:0000256" key="6">
    <source>
        <dbReference type="SAM" id="MobiDB-lite"/>
    </source>
</evidence>
<dbReference type="InterPro" id="IPR050439">
    <property type="entry name" value="ADAMTS_ADAMTS-like"/>
</dbReference>
<comment type="subcellular location">
    <subcellularLocation>
        <location evidence="1">Secreted</location>
    </subcellularLocation>
</comment>
<dbReference type="SUPFAM" id="SSF82895">
    <property type="entry name" value="TSP-1 type 1 repeat"/>
    <property type="match status" value="6"/>
</dbReference>
<evidence type="ECO:0000256" key="3">
    <source>
        <dbReference type="ARBA" id="ARBA00022729"/>
    </source>
</evidence>
<sequence length="837" mass="91662">MRSSKTNIEVLHPIFAAKEQIFKAKLQCIGCGKLYLLSLLELVKKFPARGLTEVPTATLLDTCLNSGPAYAKCGLSCKALYYGFYVQLESSVPNGVTCDPDGKGENFCVEGKCLKVGCDGIIGSGAVTDRCGICKGDGSSCQLISGIFTRTSLPYGYNLITRIPAGACNINITEMGRSRNYLAMRKSDGSYIFNGNFRLSSNGDYKKAGTTFKYRRNQGPGCPGECVHAEGPVNNTIDVLVLSYRRNPGIIYQFTVSKHMSKDDMTRIIPRLRLNGSRTGPPYNQPTLQRKKDVRVNQNQSSRNSTVKDDRNDRNTQRVALRQSPVYVPSRTDTQSAQSLTLDGRGLSSVDRASSAYDPYRGYYDVNRWRGRGGNQRQALTAQYGRQYNTARAVGDQNGIPLAVPLGGSINTGNGIPLSNNIPGSGQRLSAQNIPDGVNFIWKLSGFTKCSRTCGGGIQQAKAVCMSRDSYIVVTDDNCVPSDKPKLQTVRCNTRICPPGWTTGEWSSCSVSCGRGVQSRDVLCKQTVSSRQEISLPSSRCGRRDRPVSVQTCTGKPCASWEVGDWKKCSTVCGKGTKSRDVVCKSIDGVTVPDSQCLLSKPINEELCDMGTCAEGWFFSKWSSNCTTDCGRGHYTRTVYCSAKDGTPLDEKKCNGSRPRDRKPCKNKHPCGGYWFEGPWSSCSSTCGEGNQTRNIVCIKKLGEKLFAIVGEENCAGRDKPTTTRSCGKLPACPSEWFMTEWSQCSASCGTGTKTRSIKCLSANLTASDTCPKRKPRHRSMCNRRGCEQPQLDEDCLPPNDPRGLNYNGDLAETQDGQPCGDWTMVNKYQDLWSHVS</sequence>
<dbReference type="InterPro" id="IPR036383">
    <property type="entry name" value="TSP1_rpt_sf"/>
</dbReference>